<dbReference type="CDD" id="cd00098">
    <property type="entry name" value="IgC1"/>
    <property type="match status" value="3"/>
</dbReference>
<dbReference type="FunFam" id="2.60.40.10:FF:000283">
    <property type="entry name" value="Immunoglobulin kappa constant"/>
    <property type="match status" value="1"/>
</dbReference>
<dbReference type="InterPro" id="IPR003599">
    <property type="entry name" value="Ig_sub"/>
</dbReference>
<dbReference type="Ensembl" id="ENSMMDT00005008833.1">
    <property type="protein sequence ID" value="ENSMMDP00005008590.1"/>
    <property type="gene ID" value="ENSMMDG00005004751.1"/>
</dbReference>
<evidence type="ECO:0000256" key="1">
    <source>
        <dbReference type="ARBA" id="ARBA00023157"/>
    </source>
</evidence>
<keyword evidence="2" id="KW-0393">Immunoglobulin domain</keyword>
<name>A0A667WSC2_9TELE</name>
<dbReference type="SUPFAM" id="SSF48726">
    <property type="entry name" value="Immunoglobulin"/>
    <property type="match status" value="9"/>
</dbReference>
<feature type="domain" description="Ig-like" evidence="6">
    <location>
        <begin position="533"/>
        <end position="622"/>
    </location>
</feature>
<feature type="domain" description="Ig-like" evidence="6">
    <location>
        <begin position="842"/>
        <end position="935"/>
    </location>
</feature>
<dbReference type="InterPro" id="IPR007110">
    <property type="entry name" value="Ig-like_dom"/>
</dbReference>
<proteinExistence type="predicted"/>
<dbReference type="Gene3D" id="2.60.40.10">
    <property type="entry name" value="Immunoglobulins"/>
    <property type="match status" value="9"/>
</dbReference>
<evidence type="ECO:0000256" key="3">
    <source>
        <dbReference type="SAM" id="MobiDB-lite"/>
    </source>
</evidence>
<reference evidence="7" key="3">
    <citation type="submission" date="2025-09" db="UniProtKB">
        <authorList>
            <consortium name="Ensembl"/>
        </authorList>
    </citation>
    <scope>IDENTIFICATION</scope>
</reference>
<dbReference type="InterPro" id="IPR003597">
    <property type="entry name" value="Ig_C1-set"/>
</dbReference>
<feature type="domain" description="Ig-like" evidence="6">
    <location>
        <begin position="628"/>
        <end position="737"/>
    </location>
</feature>
<keyword evidence="4" id="KW-0472">Membrane</keyword>
<feature type="compositionally biased region" description="Low complexity" evidence="3">
    <location>
        <begin position="800"/>
        <end position="810"/>
    </location>
</feature>
<keyword evidence="5" id="KW-0732">Signal</keyword>
<keyword evidence="8" id="KW-1185">Reference proteome</keyword>
<dbReference type="InterPro" id="IPR003006">
    <property type="entry name" value="Ig/MHC_CS"/>
</dbReference>
<reference evidence="7" key="1">
    <citation type="submission" date="2019-06" db="EMBL/GenBank/DDBJ databases">
        <authorList>
            <consortium name="Wellcome Sanger Institute Data Sharing"/>
        </authorList>
    </citation>
    <scope>NUCLEOTIDE SEQUENCE [LARGE SCALE GENOMIC DNA]</scope>
</reference>
<feature type="chain" id="PRO_5025389114" description="Ig-like domain-containing protein" evidence="5">
    <location>
        <begin position="18"/>
        <end position="1006"/>
    </location>
</feature>
<dbReference type="Proteomes" id="UP000472263">
    <property type="component" value="Chromosome 8"/>
</dbReference>
<dbReference type="PROSITE" id="PS00290">
    <property type="entry name" value="IG_MHC"/>
    <property type="match status" value="2"/>
</dbReference>
<keyword evidence="1" id="KW-1015">Disulfide bond</keyword>
<accession>A0A667WSC2</accession>
<evidence type="ECO:0000259" key="6">
    <source>
        <dbReference type="PROSITE" id="PS50835"/>
    </source>
</evidence>
<reference evidence="7" key="2">
    <citation type="submission" date="2025-08" db="UniProtKB">
        <authorList>
            <consortium name="Ensembl"/>
        </authorList>
    </citation>
    <scope>IDENTIFICATION</scope>
</reference>
<dbReference type="Pfam" id="PF07686">
    <property type="entry name" value="V-set"/>
    <property type="match status" value="1"/>
</dbReference>
<dbReference type="InterPro" id="IPR036179">
    <property type="entry name" value="Ig-like_dom_sf"/>
</dbReference>
<dbReference type="InParanoid" id="A0A667WSC2"/>
<keyword evidence="4" id="KW-0812">Transmembrane</keyword>
<dbReference type="InterPro" id="IPR013106">
    <property type="entry name" value="Ig_V-set"/>
</dbReference>
<evidence type="ECO:0000313" key="8">
    <source>
        <dbReference type="Proteomes" id="UP000472263"/>
    </source>
</evidence>
<feature type="domain" description="Ig-like" evidence="6">
    <location>
        <begin position="739"/>
        <end position="838"/>
    </location>
</feature>
<dbReference type="SMART" id="SM00409">
    <property type="entry name" value="IG"/>
    <property type="match status" value="4"/>
</dbReference>
<evidence type="ECO:0000256" key="2">
    <source>
        <dbReference type="ARBA" id="ARBA00023319"/>
    </source>
</evidence>
<dbReference type="PROSITE" id="PS50835">
    <property type="entry name" value="IG_LIKE"/>
    <property type="match status" value="6"/>
</dbReference>
<evidence type="ECO:0000313" key="7">
    <source>
        <dbReference type="Ensembl" id="ENSMMDP00005008590.1"/>
    </source>
</evidence>
<keyword evidence="4" id="KW-1133">Transmembrane helix</keyword>
<dbReference type="GeneTree" id="ENSGT00940000163371"/>
<feature type="domain" description="Ig-like" evidence="6">
    <location>
        <begin position="240"/>
        <end position="336"/>
    </location>
</feature>
<evidence type="ECO:0000256" key="5">
    <source>
        <dbReference type="SAM" id="SignalP"/>
    </source>
</evidence>
<evidence type="ECO:0000256" key="4">
    <source>
        <dbReference type="SAM" id="Phobius"/>
    </source>
</evidence>
<feature type="region of interest" description="Disordered" evidence="3">
    <location>
        <begin position="800"/>
        <end position="819"/>
    </location>
</feature>
<dbReference type="PANTHER" id="PTHR23411">
    <property type="entry name" value="TAPASIN"/>
    <property type="match status" value="1"/>
</dbReference>
<dbReference type="SMART" id="SM00406">
    <property type="entry name" value="IGv"/>
    <property type="match status" value="1"/>
</dbReference>
<dbReference type="InterPro" id="IPR050380">
    <property type="entry name" value="Immune_Resp_Modulators"/>
</dbReference>
<sequence>MLSVALLLLLAAGSCECVKCYTLTQPASLTVQPGQTLTITCQVSYSVTGSSTNWIRQPAGKAMEWIGWVQGSSTGYKDSLKNKFSLSTASSSNTVTLTGQNVQPEDTAVAIQTEHCDYYGYFDYWGKGTTVTVTTGKNDTPQAPTVFPLVQCGSETSDTLTLGVLATGFTPASLTFSCATASGTNLPDSVQYPAVQKDSYYSAVSQIRVKRSDWEQNDFENVHELKTNLCCVPAPRVISPNITLYSVWEGQFGSSPVTLICTLSGFFPDQLTVQWQLGNDTVTASPVENKLQSVDGGEQTFSLTSQIKLDMMEWAKGSDVTCKSQHAKNEFKRSINICSIHSSSPPSIHLEIPSFKTVMMAGSVVTATCLIHTDLDAKVTWLLNDHVLSNKPANQDRNTTHIISNLTVPSTDWKNLNKVQPENTDNLKVTTSMFLLIRRSLSDLLKRNSAVLECDVTQLSSSDLYITFQANGTDISEKLYVEFHKAPGLHSVTKSFPVPSNYQKKDTTFTCKVNQGFSKQWESNSTGNIFGDPSVELLLAPSEESGPQKLLCSGRGFNPQIKWLSGSQHRPAASQDIKMGADGRVEVTSHLLVTKTEWKSGEDITCEVSDQSGGSTVKKNISLCSVTPASSQTVGVYVQGPPLQQLQKNDHVTITCLLVGANLEDFSITWKVGDAEVLDNVAKGPILRHSNGTATLQSSLNVSSQVWNSYTQVSCKAKHRCFDQGYEDHTSKSRDLNQPTVKLIQPSDAELSEPNATTLVCLVSGFSPPNIMVYWEKDGHKLSSSHYTNSPAWKDPGSSTYSLSSSLNTSPTERDQKPTYSCVVVHESSEKPLRSTIEEVFASVSLSRPSATLLQGSGELVCLVTDFSPASINITWLLDGTTKLWDYNTSEAHRGPKGKFSIQSRLRVSPVNWQRGAVYTCRVTHSNTTLALDITKPGMFFYDIVHDVVTEDLSQGSWYMAVTFLLLLLISLIYSMLVTLIKVRRMRCECLRWFCRTLCHCNASCN</sequence>
<feature type="transmembrane region" description="Helical" evidence="4">
    <location>
        <begin position="958"/>
        <end position="977"/>
    </location>
</feature>
<feature type="signal peptide" evidence="5">
    <location>
        <begin position="1"/>
        <end position="17"/>
    </location>
</feature>
<dbReference type="InterPro" id="IPR013783">
    <property type="entry name" value="Ig-like_fold"/>
</dbReference>
<dbReference type="AlphaFoldDB" id="A0A667WSC2"/>
<organism evidence="7 8">
    <name type="scientific">Myripristis murdjan</name>
    <name type="common">pinecone soldierfish</name>
    <dbReference type="NCBI Taxonomy" id="586833"/>
    <lineage>
        <taxon>Eukaryota</taxon>
        <taxon>Metazoa</taxon>
        <taxon>Chordata</taxon>
        <taxon>Craniata</taxon>
        <taxon>Vertebrata</taxon>
        <taxon>Euteleostomi</taxon>
        <taxon>Actinopterygii</taxon>
        <taxon>Neopterygii</taxon>
        <taxon>Teleostei</taxon>
        <taxon>Neoteleostei</taxon>
        <taxon>Acanthomorphata</taxon>
        <taxon>Holocentriformes</taxon>
        <taxon>Holocentridae</taxon>
        <taxon>Myripristis</taxon>
    </lineage>
</organism>
<feature type="domain" description="Ig-like" evidence="6">
    <location>
        <begin position="346"/>
        <end position="467"/>
    </location>
</feature>
<dbReference type="Pfam" id="PF07654">
    <property type="entry name" value="C1-set"/>
    <property type="match status" value="5"/>
</dbReference>
<protein>
    <recommendedName>
        <fullName evidence="6">Ig-like domain-containing protein</fullName>
    </recommendedName>
</protein>
<dbReference type="SMART" id="SM00407">
    <property type="entry name" value="IGc1"/>
    <property type="match status" value="5"/>
</dbReference>